<keyword evidence="2" id="KW-0238">DNA-binding</keyword>
<dbReference type="NCBIfam" id="NF033788">
    <property type="entry name" value="HTH_metalloreg"/>
    <property type="match status" value="1"/>
</dbReference>
<keyword evidence="6" id="KW-1185">Reference proteome</keyword>
<reference evidence="5 6" key="1">
    <citation type="journal article" date="2012" name="Genet. Mol. Biol.">
        <title>Analysis of 16S rRNA and mxaF genes revealing insights into Methylobacterium niche-specific plant association.</title>
        <authorList>
            <person name="Dourado M.N."/>
            <person name="Andreote F.D."/>
            <person name="Dini-Andreote F."/>
            <person name="Conti R."/>
            <person name="Araujo J.M."/>
            <person name="Araujo W.L."/>
        </authorList>
    </citation>
    <scope>NUCLEOTIDE SEQUENCE [LARGE SCALE GENOMIC DNA]</scope>
    <source>
        <strain evidence="5 6">TC3-10</strain>
    </source>
</reference>
<evidence type="ECO:0000256" key="3">
    <source>
        <dbReference type="ARBA" id="ARBA00023163"/>
    </source>
</evidence>
<dbReference type="PRINTS" id="PR00778">
    <property type="entry name" value="HTHARSR"/>
</dbReference>
<proteinExistence type="predicted"/>
<evidence type="ECO:0000259" key="4">
    <source>
        <dbReference type="PROSITE" id="PS50987"/>
    </source>
</evidence>
<gene>
    <name evidence="5" type="ORF">MOTC310_04970</name>
</gene>
<dbReference type="PROSITE" id="PS50987">
    <property type="entry name" value="HTH_ARSR_2"/>
    <property type="match status" value="1"/>
</dbReference>
<name>A0ABU7TJ47_9HYPH</name>
<evidence type="ECO:0000313" key="6">
    <source>
        <dbReference type="Proteomes" id="UP001355206"/>
    </source>
</evidence>
<dbReference type="EMBL" id="MLCA01000001">
    <property type="protein sequence ID" value="MEE7489854.1"/>
    <property type="molecule type" value="Genomic_DNA"/>
</dbReference>
<dbReference type="Pfam" id="PF12840">
    <property type="entry name" value="HTH_20"/>
    <property type="match status" value="1"/>
</dbReference>
<organism evidence="5 6">
    <name type="scientific">Methylobacterium oryzae</name>
    <dbReference type="NCBI Taxonomy" id="334852"/>
    <lineage>
        <taxon>Bacteria</taxon>
        <taxon>Pseudomonadati</taxon>
        <taxon>Pseudomonadota</taxon>
        <taxon>Alphaproteobacteria</taxon>
        <taxon>Hyphomicrobiales</taxon>
        <taxon>Methylobacteriaceae</taxon>
        <taxon>Methylobacterium</taxon>
    </lineage>
</organism>
<dbReference type="Gene3D" id="1.10.10.10">
    <property type="entry name" value="Winged helix-like DNA-binding domain superfamily/Winged helix DNA-binding domain"/>
    <property type="match status" value="1"/>
</dbReference>
<dbReference type="SMART" id="SM00418">
    <property type="entry name" value="HTH_ARSR"/>
    <property type="match status" value="1"/>
</dbReference>
<dbReference type="InterPro" id="IPR036390">
    <property type="entry name" value="WH_DNA-bd_sf"/>
</dbReference>
<dbReference type="CDD" id="cd00090">
    <property type="entry name" value="HTH_ARSR"/>
    <property type="match status" value="1"/>
</dbReference>
<evidence type="ECO:0000256" key="1">
    <source>
        <dbReference type="ARBA" id="ARBA00023015"/>
    </source>
</evidence>
<dbReference type="InterPro" id="IPR051011">
    <property type="entry name" value="Metal_resp_trans_reg"/>
</dbReference>
<evidence type="ECO:0000313" key="5">
    <source>
        <dbReference type="EMBL" id="MEE7489854.1"/>
    </source>
</evidence>
<dbReference type="SUPFAM" id="SSF46785">
    <property type="entry name" value="Winged helix' DNA-binding domain"/>
    <property type="match status" value="1"/>
</dbReference>
<dbReference type="PANTHER" id="PTHR43132">
    <property type="entry name" value="ARSENICAL RESISTANCE OPERON REPRESSOR ARSR-RELATED"/>
    <property type="match status" value="1"/>
</dbReference>
<comment type="caution">
    <text evidence="5">The sequence shown here is derived from an EMBL/GenBank/DDBJ whole genome shotgun (WGS) entry which is preliminary data.</text>
</comment>
<keyword evidence="1" id="KW-0805">Transcription regulation</keyword>
<protein>
    <submittedName>
        <fullName evidence="5">Transcriptional regulator</fullName>
    </submittedName>
</protein>
<dbReference type="Proteomes" id="UP001355206">
    <property type="component" value="Unassembled WGS sequence"/>
</dbReference>
<sequence length="119" mass="12486">MDERQALAAFAALSQETRLQIVRLLVQAGPEGVASGLLGSELGVSASTVSFHLKELDHAGLIQARREGRSIIYSAAYPALSSLIAFLMKDCCQGRPEVCTPAVASLSSCCNPQTEAGHA</sequence>
<evidence type="ECO:0000256" key="2">
    <source>
        <dbReference type="ARBA" id="ARBA00023125"/>
    </source>
</evidence>
<dbReference type="InterPro" id="IPR001845">
    <property type="entry name" value="HTH_ArsR_DNA-bd_dom"/>
</dbReference>
<dbReference type="InterPro" id="IPR011991">
    <property type="entry name" value="ArsR-like_HTH"/>
</dbReference>
<dbReference type="PANTHER" id="PTHR43132:SF2">
    <property type="entry name" value="ARSENICAL RESISTANCE OPERON REPRESSOR ARSR-RELATED"/>
    <property type="match status" value="1"/>
</dbReference>
<accession>A0ABU7TJ47</accession>
<feature type="domain" description="HTH arsR-type" evidence="4">
    <location>
        <begin position="1"/>
        <end position="95"/>
    </location>
</feature>
<dbReference type="InterPro" id="IPR036388">
    <property type="entry name" value="WH-like_DNA-bd_sf"/>
</dbReference>
<keyword evidence="3" id="KW-0804">Transcription</keyword>